<accession>A0ABM1MXE2</accession>
<evidence type="ECO:0000313" key="2">
    <source>
        <dbReference type="RefSeq" id="XP_017779242.1"/>
    </source>
</evidence>
<name>A0ABM1MXE2_NICVS</name>
<feature type="non-terminal residue" evidence="2">
    <location>
        <position position="1"/>
    </location>
</feature>
<sequence length="78" mass="8354">LLVFQIGNLANDGFKLGRQLSTCSRERPKDALGDDGGCGVYRNGGPTGAFLHIVIAFCLLLPKLLMEARLIEAGLLPQ</sequence>
<gene>
    <name evidence="2" type="primary">LOC108564665</name>
</gene>
<dbReference type="RefSeq" id="XP_017779242.1">
    <property type="nucleotide sequence ID" value="XM_017923753.1"/>
</dbReference>
<dbReference type="GeneID" id="108564665"/>
<feature type="non-terminal residue" evidence="2">
    <location>
        <position position="78"/>
    </location>
</feature>
<protein>
    <submittedName>
        <fullName evidence="2">Protein tincar-like</fullName>
    </submittedName>
</protein>
<dbReference type="InterPro" id="IPR053291">
    <property type="entry name" value="Ommatidial_diff-associated"/>
</dbReference>
<keyword evidence="1" id="KW-1185">Reference proteome</keyword>
<organism evidence="1 2">
    <name type="scientific">Nicrophorus vespilloides</name>
    <name type="common">Boreal carrion beetle</name>
    <dbReference type="NCBI Taxonomy" id="110193"/>
    <lineage>
        <taxon>Eukaryota</taxon>
        <taxon>Metazoa</taxon>
        <taxon>Ecdysozoa</taxon>
        <taxon>Arthropoda</taxon>
        <taxon>Hexapoda</taxon>
        <taxon>Insecta</taxon>
        <taxon>Pterygota</taxon>
        <taxon>Neoptera</taxon>
        <taxon>Endopterygota</taxon>
        <taxon>Coleoptera</taxon>
        <taxon>Polyphaga</taxon>
        <taxon>Staphyliniformia</taxon>
        <taxon>Silphidae</taxon>
        <taxon>Nicrophorinae</taxon>
        <taxon>Nicrophorus</taxon>
    </lineage>
</organism>
<dbReference type="PANTHER" id="PTHR21579:SF20">
    <property type="entry name" value="PROTEIN TINCAR"/>
    <property type="match status" value="1"/>
</dbReference>
<dbReference type="PANTHER" id="PTHR21579">
    <property type="entry name" value="PROTEIN TINCAR"/>
    <property type="match status" value="1"/>
</dbReference>
<dbReference type="Proteomes" id="UP000695000">
    <property type="component" value="Unplaced"/>
</dbReference>
<proteinExistence type="predicted"/>
<reference evidence="2" key="1">
    <citation type="submission" date="2025-08" db="UniProtKB">
        <authorList>
            <consortium name="RefSeq"/>
        </authorList>
    </citation>
    <scope>IDENTIFICATION</scope>
    <source>
        <tissue evidence="2">Whole Larva</tissue>
    </source>
</reference>
<evidence type="ECO:0000313" key="1">
    <source>
        <dbReference type="Proteomes" id="UP000695000"/>
    </source>
</evidence>